<keyword evidence="7" id="KW-1185">Reference proteome</keyword>
<dbReference type="PANTHER" id="PTHR31060:SF33">
    <property type="entry name" value="OS04G0278000 PROTEIN"/>
    <property type="match status" value="1"/>
</dbReference>
<evidence type="ECO:0000259" key="5">
    <source>
        <dbReference type="Pfam" id="PF25553"/>
    </source>
</evidence>
<name>A0A443NJB8_9MAGN</name>
<sequence>MANTSDRSSVSRRKNQGFRRTWCCSFTPPKSPENLSSSINTLNPTKSKASSNSFPNSPSPISSTKLGLGLGRRILSPGRVSPIDSEGRLDPLPEIRPQSEPESALLPAASPARERSAGTSAVAVVAQQGGVCGGRDFDLRLELRGRNGRILCLELDSEVIRSKSEVFAEKIEVARRRSGPGGCCLIEVGDLGNLEAFRETIELMYEKDVVRRLMKMGVSRAIDILEVSSTIMFDIGIKSCLNYLEAVPWCESEEEKLKSLLSRCTFDKLVAHEVLARLNMQDPVFQPLGLHIIQSVTQGFDANAKRELKSLVKGLLSTSSVYQKDPAGVNKEDLYRICDTCIHSLENCFREASDQVPKAQAATKDRRRPLIGRISEQVDNINWLLEILIDRQMAEEFVGLWANQSELLRMHEKASPMVRYELSRVSACVFIALGRGKLHCRGEVRYSVLRAWFEPMLVDFGWLQRCPKGLDVRELEEAMGDALLTLTLKQQESLFMEWFGCFSGHGRECPNLSKAFQVWWRRMFLRATEAQF</sequence>
<feature type="compositionally biased region" description="Low complexity" evidence="4">
    <location>
        <begin position="50"/>
        <end position="63"/>
    </location>
</feature>
<feature type="compositionally biased region" description="Basic and acidic residues" evidence="4">
    <location>
        <begin position="85"/>
        <end position="99"/>
    </location>
</feature>
<evidence type="ECO:0000313" key="7">
    <source>
        <dbReference type="Proteomes" id="UP000283530"/>
    </source>
</evidence>
<evidence type="ECO:0000256" key="2">
    <source>
        <dbReference type="ARBA" id="ARBA00004906"/>
    </source>
</evidence>
<dbReference type="OrthoDB" id="671361at2759"/>
<dbReference type="GO" id="GO:0016567">
    <property type="term" value="P:protein ubiquitination"/>
    <property type="evidence" value="ECO:0007669"/>
    <property type="project" value="UniProtKB-UniPathway"/>
</dbReference>
<dbReference type="InterPro" id="IPR038920">
    <property type="entry name" value="At3g05675-like"/>
</dbReference>
<comment type="pathway">
    <text evidence="2">Protein modification; protein ubiquitination.</text>
</comment>
<organism evidence="6 7">
    <name type="scientific">Cinnamomum micranthum f. kanehirae</name>
    <dbReference type="NCBI Taxonomy" id="337451"/>
    <lineage>
        <taxon>Eukaryota</taxon>
        <taxon>Viridiplantae</taxon>
        <taxon>Streptophyta</taxon>
        <taxon>Embryophyta</taxon>
        <taxon>Tracheophyta</taxon>
        <taxon>Spermatophyta</taxon>
        <taxon>Magnoliopsida</taxon>
        <taxon>Magnoliidae</taxon>
        <taxon>Laurales</taxon>
        <taxon>Lauraceae</taxon>
        <taxon>Cinnamomum</taxon>
    </lineage>
</organism>
<gene>
    <name evidence="6" type="ORF">CKAN_00715900</name>
</gene>
<dbReference type="EMBL" id="QPKB01000003">
    <property type="protein sequence ID" value="RWR78619.1"/>
    <property type="molecule type" value="Genomic_DNA"/>
</dbReference>
<evidence type="ECO:0000256" key="1">
    <source>
        <dbReference type="ARBA" id="ARBA00002668"/>
    </source>
</evidence>
<comment type="function">
    <text evidence="1">May act as a substrate-specific adapter of an E3 ubiquitin-protein ligase complex (CUL3-RBX1-BTB) which mediates the ubiquitination and subsequent proteasomal degradation of target proteins.</text>
</comment>
<feature type="domain" description="At3g05675-like ankyrin-like" evidence="5">
    <location>
        <begin position="287"/>
        <end position="526"/>
    </location>
</feature>
<evidence type="ECO:0000256" key="4">
    <source>
        <dbReference type="SAM" id="MobiDB-lite"/>
    </source>
</evidence>
<reference evidence="6 7" key="1">
    <citation type="journal article" date="2019" name="Nat. Plants">
        <title>Stout camphor tree genome fills gaps in understanding of flowering plant genome evolution.</title>
        <authorList>
            <person name="Chaw S.M."/>
            <person name="Liu Y.C."/>
            <person name="Wu Y.W."/>
            <person name="Wang H.Y."/>
            <person name="Lin C.I."/>
            <person name="Wu C.S."/>
            <person name="Ke H.M."/>
            <person name="Chang L.Y."/>
            <person name="Hsu C.Y."/>
            <person name="Yang H.T."/>
            <person name="Sudianto E."/>
            <person name="Hsu M.H."/>
            <person name="Wu K.P."/>
            <person name="Wang L.N."/>
            <person name="Leebens-Mack J.H."/>
            <person name="Tsai I.J."/>
        </authorList>
    </citation>
    <scope>NUCLEOTIDE SEQUENCE [LARGE SCALE GENOMIC DNA]</scope>
    <source>
        <strain evidence="7">cv. Chaw 1501</strain>
        <tissue evidence="6">Young leaves</tissue>
    </source>
</reference>
<feature type="compositionally biased region" description="Polar residues" evidence="4">
    <location>
        <begin position="33"/>
        <end position="49"/>
    </location>
</feature>
<dbReference type="Pfam" id="PF25553">
    <property type="entry name" value="BTB-POZ_ANK-like"/>
    <property type="match status" value="1"/>
</dbReference>
<evidence type="ECO:0000256" key="3">
    <source>
        <dbReference type="ARBA" id="ARBA00022786"/>
    </source>
</evidence>
<dbReference type="Proteomes" id="UP000283530">
    <property type="component" value="Unassembled WGS sequence"/>
</dbReference>
<dbReference type="InterPro" id="IPR058039">
    <property type="entry name" value="At3g05675-like_ankyrin"/>
</dbReference>
<feature type="region of interest" description="Disordered" evidence="4">
    <location>
        <begin position="1"/>
        <end position="65"/>
    </location>
</feature>
<feature type="region of interest" description="Disordered" evidence="4">
    <location>
        <begin position="77"/>
        <end position="105"/>
    </location>
</feature>
<dbReference type="UniPathway" id="UPA00143"/>
<proteinExistence type="predicted"/>
<comment type="caution">
    <text evidence="6">The sequence shown here is derived from an EMBL/GenBank/DDBJ whole genome shotgun (WGS) entry which is preliminary data.</text>
</comment>
<keyword evidence="3" id="KW-0833">Ubl conjugation pathway</keyword>
<dbReference type="AlphaFoldDB" id="A0A443NJB8"/>
<dbReference type="PANTHER" id="PTHR31060">
    <property type="entry name" value="OSJNBA0011J08.25 PROTEIN-RELATED"/>
    <property type="match status" value="1"/>
</dbReference>
<protein>
    <submittedName>
        <fullName evidence="6">BTB/POZ domain-containing protein</fullName>
    </submittedName>
</protein>
<evidence type="ECO:0000313" key="6">
    <source>
        <dbReference type="EMBL" id="RWR78619.1"/>
    </source>
</evidence>
<accession>A0A443NJB8</accession>